<dbReference type="SUPFAM" id="SSF55729">
    <property type="entry name" value="Acyl-CoA N-acyltransferases (Nat)"/>
    <property type="match status" value="1"/>
</dbReference>
<proteinExistence type="predicted"/>
<dbReference type="InterPro" id="IPR050832">
    <property type="entry name" value="Bact_Acetyltransf"/>
</dbReference>
<evidence type="ECO:0000313" key="4">
    <source>
        <dbReference type="EMBL" id="MEQ2457218.1"/>
    </source>
</evidence>
<keyword evidence="2 4" id="KW-0012">Acyltransferase</keyword>
<organism evidence="4 5">
    <name type="scientific">Flavonifractor hominis</name>
    <dbReference type="NCBI Taxonomy" id="3133178"/>
    <lineage>
        <taxon>Bacteria</taxon>
        <taxon>Bacillati</taxon>
        <taxon>Bacillota</taxon>
        <taxon>Clostridia</taxon>
        <taxon>Eubacteriales</taxon>
        <taxon>Oscillospiraceae</taxon>
        <taxon>Flavonifractor</taxon>
    </lineage>
</organism>
<dbReference type="Pfam" id="PF13508">
    <property type="entry name" value="Acetyltransf_7"/>
    <property type="match status" value="1"/>
</dbReference>
<name>A0ABV1ERH5_9FIRM</name>
<dbReference type="Proteomes" id="UP001440599">
    <property type="component" value="Unassembled WGS sequence"/>
</dbReference>
<dbReference type="InterPro" id="IPR016181">
    <property type="entry name" value="Acyl_CoA_acyltransferase"/>
</dbReference>
<dbReference type="CDD" id="cd04301">
    <property type="entry name" value="NAT_SF"/>
    <property type="match status" value="1"/>
</dbReference>
<dbReference type="RefSeq" id="WP_349140996.1">
    <property type="nucleotide sequence ID" value="NZ_JBBMFT010000009.1"/>
</dbReference>
<dbReference type="PANTHER" id="PTHR43877">
    <property type="entry name" value="AMINOALKYLPHOSPHONATE N-ACETYLTRANSFERASE-RELATED-RELATED"/>
    <property type="match status" value="1"/>
</dbReference>
<accession>A0ABV1ERH5</accession>
<gene>
    <name evidence="4" type="ORF">WMO45_11865</name>
</gene>
<dbReference type="Gene3D" id="3.40.630.30">
    <property type="match status" value="1"/>
</dbReference>
<comment type="caution">
    <text evidence="4">The sequence shown here is derived from an EMBL/GenBank/DDBJ whole genome shotgun (WGS) entry which is preliminary data.</text>
</comment>
<dbReference type="InterPro" id="IPR000182">
    <property type="entry name" value="GNAT_dom"/>
</dbReference>
<evidence type="ECO:0000259" key="3">
    <source>
        <dbReference type="PROSITE" id="PS51186"/>
    </source>
</evidence>
<keyword evidence="5" id="KW-1185">Reference proteome</keyword>
<evidence type="ECO:0000256" key="1">
    <source>
        <dbReference type="ARBA" id="ARBA00022679"/>
    </source>
</evidence>
<dbReference type="EC" id="2.3.1.-" evidence="4"/>
<evidence type="ECO:0000313" key="5">
    <source>
        <dbReference type="Proteomes" id="UP001440599"/>
    </source>
</evidence>
<feature type="domain" description="N-acetyltransferase" evidence="3">
    <location>
        <begin position="21"/>
        <end position="176"/>
    </location>
</feature>
<sequence>MLRRITGVRNRRGSVDCVEEICIRPMEAGQAGAVSALIGRVLMEVNIRDYSREDMVEFAAYYSPEKVASIPASGGHSYVAMRGEELLACGSVVPVEGHPDECMIQALFVRPDWEGRGVGRRMMQTLEADPLFRAARRALVSASLTAHEFYGKLGYRYRDGKKICEDNDHYWMEKFH</sequence>
<dbReference type="GO" id="GO:0016746">
    <property type="term" value="F:acyltransferase activity"/>
    <property type="evidence" value="ECO:0007669"/>
    <property type="project" value="UniProtKB-KW"/>
</dbReference>
<reference evidence="4 5" key="1">
    <citation type="submission" date="2024-03" db="EMBL/GenBank/DDBJ databases">
        <title>Human intestinal bacterial collection.</title>
        <authorList>
            <person name="Pauvert C."/>
            <person name="Hitch T.C.A."/>
            <person name="Clavel T."/>
        </authorList>
    </citation>
    <scope>NUCLEOTIDE SEQUENCE [LARGE SCALE GENOMIC DNA]</scope>
    <source>
        <strain evidence="4 5">CLA-AP-H34</strain>
    </source>
</reference>
<protein>
    <submittedName>
        <fullName evidence="4">GNAT family N-acetyltransferase</fullName>
        <ecNumber evidence="4">2.3.1.-</ecNumber>
    </submittedName>
</protein>
<dbReference type="PROSITE" id="PS51186">
    <property type="entry name" value="GNAT"/>
    <property type="match status" value="1"/>
</dbReference>
<evidence type="ECO:0000256" key="2">
    <source>
        <dbReference type="ARBA" id="ARBA00023315"/>
    </source>
</evidence>
<keyword evidence="1 4" id="KW-0808">Transferase</keyword>
<dbReference type="EMBL" id="JBBMFT010000009">
    <property type="protein sequence ID" value="MEQ2457218.1"/>
    <property type="molecule type" value="Genomic_DNA"/>
</dbReference>